<dbReference type="KEGG" id="nkf:Nkreftii_003138"/>
<dbReference type="AlphaFoldDB" id="A0A7S8FGF0"/>
<feature type="domain" description="Ribbon-helix-helix protein CopG" evidence="2">
    <location>
        <begin position="1"/>
        <end position="40"/>
    </location>
</feature>
<name>A0A7S8FGF0_9BACT</name>
<dbReference type="Proteomes" id="UP000593737">
    <property type="component" value="Chromosome"/>
</dbReference>
<dbReference type="InterPro" id="IPR002145">
    <property type="entry name" value="CopG"/>
</dbReference>
<dbReference type="InterPro" id="IPR013321">
    <property type="entry name" value="Arc_rbn_hlx_hlx"/>
</dbReference>
<evidence type="ECO:0000259" key="2">
    <source>
        <dbReference type="Pfam" id="PF01402"/>
    </source>
</evidence>
<accession>A0A7S8FGF0</accession>
<dbReference type="Pfam" id="PF01402">
    <property type="entry name" value="RHH_1"/>
    <property type="match status" value="1"/>
</dbReference>
<proteinExistence type="predicted"/>
<evidence type="ECO:0000313" key="3">
    <source>
        <dbReference type="EMBL" id="QPD05364.1"/>
    </source>
</evidence>
<dbReference type="InterPro" id="IPR010985">
    <property type="entry name" value="Ribbon_hlx_hlx"/>
</dbReference>
<dbReference type="GO" id="GO:0006355">
    <property type="term" value="P:regulation of DNA-templated transcription"/>
    <property type="evidence" value="ECO:0007669"/>
    <property type="project" value="InterPro"/>
</dbReference>
<protein>
    <recommendedName>
        <fullName evidence="2">Ribbon-helix-helix protein CopG domain-containing protein</fullName>
    </recommendedName>
</protein>
<gene>
    <name evidence="3" type="ORF">Nkreftii_003138</name>
</gene>
<organism evidence="3 4">
    <name type="scientific">Candidatus Nitrospira kreftii</name>
    <dbReference type="NCBI Taxonomy" id="2652173"/>
    <lineage>
        <taxon>Bacteria</taxon>
        <taxon>Pseudomonadati</taxon>
        <taxon>Nitrospirota</taxon>
        <taxon>Nitrospiria</taxon>
        <taxon>Nitrospirales</taxon>
        <taxon>Nitrospiraceae</taxon>
        <taxon>Nitrospira</taxon>
    </lineage>
</organism>
<sequence length="85" mass="9381">MRTTINLPDDLMTQIKKLAAASHSTVTALIEDTLRESLARRRRSRRSGRVTLPTYGKKGPLPGVDLDDTASLLDVMESSVDSARR</sequence>
<dbReference type="EMBL" id="CP047423">
    <property type="protein sequence ID" value="QPD05364.1"/>
    <property type="molecule type" value="Genomic_DNA"/>
</dbReference>
<feature type="region of interest" description="Disordered" evidence="1">
    <location>
        <begin position="39"/>
        <end position="68"/>
    </location>
</feature>
<reference evidence="3 4" key="1">
    <citation type="journal article" date="2020" name="ISME J.">
        <title>Enrichment and physiological characterization of a novel comammox Nitrospira indicates ammonium inhibition of complete nitrification.</title>
        <authorList>
            <person name="Sakoula D."/>
            <person name="Koch H."/>
            <person name="Frank J."/>
            <person name="Jetten M.S.M."/>
            <person name="van Kessel M.A.H.J."/>
            <person name="Lucker S."/>
        </authorList>
    </citation>
    <scope>NUCLEOTIDE SEQUENCE [LARGE SCALE GENOMIC DNA]</scope>
    <source>
        <strain evidence="3">Comreactor17</strain>
    </source>
</reference>
<evidence type="ECO:0000313" key="4">
    <source>
        <dbReference type="Proteomes" id="UP000593737"/>
    </source>
</evidence>
<evidence type="ECO:0000256" key="1">
    <source>
        <dbReference type="SAM" id="MobiDB-lite"/>
    </source>
</evidence>
<dbReference type="SUPFAM" id="SSF47598">
    <property type="entry name" value="Ribbon-helix-helix"/>
    <property type="match status" value="1"/>
</dbReference>
<dbReference type="Gene3D" id="1.10.1220.10">
    <property type="entry name" value="Met repressor-like"/>
    <property type="match status" value="1"/>
</dbReference>